<accession>A0A088FCE9</accession>
<protein>
    <submittedName>
        <fullName evidence="2">Uncharacterized protein</fullName>
    </submittedName>
</protein>
<organism evidence="2">
    <name type="scientific">Candidatus Magnetobacterium casense</name>
    <dbReference type="NCBI Taxonomy" id="1455061"/>
    <lineage>
        <taxon>Bacteria</taxon>
        <taxon>Pseudomonadati</taxon>
        <taxon>Nitrospirota</taxon>
        <taxon>Thermodesulfovibrionia</taxon>
        <taxon>Thermodesulfovibrionales</taxon>
        <taxon>Candidatus Magnetobacteriaceae</taxon>
        <taxon>Candidatus Magnetobacterium</taxon>
    </lineage>
</organism>
<feature type="region of interest" description="Disordered" evidence="1">
    <location>
        <begin position="1"/>
        <end position="38"/>
    </location>
</feature>
<name>A0A088FCE9_9BACT</name>
<evidence type="ECO:0000313" key="2">
    <source>
        <dbReference type="EMBL" id="AIM41275.1"/>
    </source>
</evidence>
<evidence type="ECO:0000256" key="1">
    <source>
        <dbReference type="SAM" id="MobiDB-lite"/>
    </source>
</evidence>
<proteinExistence type="predicted"/>
<reference evidence="2" key="1">
    <citation type="journal article" date="2014" name="ISME J.">
        <title>Genomic insights into the uncultured genus 'Candidatus Magnetobacterium' in the phylum Nitrospirae.</title>
        <authorList>
            <person name="Lin W."/>
            <person name="Deng A."/>
            <person name="Wang Z."/>
            <person name="Li Y."/>
            <person name="Wen T."/>
            <person name="Wu L.F."/>
            <person name="Wu M."/>
            <person name="Pan Y."/>
        </authorList>
    </citation>
    <scope>NUCLEOTIDE SEQUENCE</scope>
    <source>
        <strain evidence="2">MYR-1</strain>
    </source>
</reference>
<gene>
    <name evidence="2" type="ORF">Mcas_0680</name>
</gene>
<sequence length="38" mass="4163">MHTIQKKKGAAPPPFRTPRKGTSPLDPIKMPSVYDGTI</sequence>
<dbReference type="AlphaFoldDB" id="A0A088FCE9"/>
<dbReference type="EMBL" id="KM433674">
    <property type="protein sequence ID" value="AIM41275.1"/>
    <property type="molecule type" value="Genomic_DNA"/>
</dbReference>